<reference evidence="1 2" key="1">
    <citation type="journal article" date="2012" name="Eukaryot. Cell">
        <title>Genome sequence of the fungus Glarea lozoyensis: the first genome sequence of a species from the Helotiaceae family.</title>
        <authorList>
            <person name="Youssar L."/>
            <person name="Gruening B.A."/>
            <person name="Erxleben A."/>
            <person name="Guenther S."/>
            <person name="Huettel W."/>
        </authorList>
    </citation>
    <scope>NUCLEOTIDE SEQUENCE [LARGE SCALE GENOMIC DNA]</scope>
    <source>
        <strain evidence="2">ATCC 74030 / MF5533</strain>
    </source>
</reference>
<comment type="caution">
    <text evidence="1">The sequence shown here is derived from an EMBL/GenBank/DDBJ whole genome shotgun (WGS) entry which is preliminary data.</text>
</comment>
<dbReference type="HOGENOM" id="CLU_3377219_0_0_1"/>
<dbReference type="Proteomes" id="UP000005446">
    <property type="component" value="Unassembled WGS sequence"/>
</dbReference>
<dbReference type="EMBL" id="AGUE01000169">
    <property type="protein sequence ID" value="EHK97905.1"/>
    <property type="molecule type" value="Genomic_DNA"/>
</dbReference>
<evidence type="ECO:0000313" key="2">
    <source>
        <dbReference type="Proteomes" id="UP000005446"/>
    </source>
</evidence>
<evidence type="ECO:0000313" key="1">
    <source>
        <dbReference type="EMBL" id="EHK97905.1"/>
    </source>
</evidence>
<protein>
    <submittedName>
        <fullName evidence="1">Uncharacterized protein</fullName>
    </submittedName>
</protein>
<name>H0EU93_GLAL7</name>
<gene>
    <name evidence="1" type="ORF">M7I_6325</name>
</gene>
<dbReference type="InParanoid" id="H0EU93"/>
<proteinExistence type="predicted"/>
<accession>H0EU93</accession>
<sequence>MLPKTRPRPDNAGITVFPQDCDGKHVVAFGHLET</sequence>
<dbReference type="AlphaFoldDB" id="H0EU93"/>
<organism evidence="1 2">
    <name type="scientific">Glarea lozoyensis (strain ATCC 74030 / MF5533)</name>
    <dbReference type="NCBI Taxonomy" id="1104152"/>
    <lineage>
        <taxon>Eukaryota</taxon>
        <taxon>Fungi</taxon>
        <taxon>Dikarya</taxon>
        <taxon>Ascomycota</taxon>
        <taxon>Pezizomycotina</taxon>
        <taxon>Leotiomycetes</taxon>
        <taxon>Helotiales</taxon>
        <taxon>Helotiaceae</taxon>
        <taxon>Glarea</taxon>
    </lineage>
</organism>
<keyword evidence="2" id="KW-1185">Reference proteome</keyword>